<evidence type="ECO:0000313" key="12">
    <source>
        <dbReference type="Proteomes" id="UP000245946"/>
    </source>
</evidence>
<dbReference type="Proteomes" id="UP000245946">
    <property type="component" value="Unassembled WGS sequence"/>
</dbReference>
<keyword evidence="7 9" id="KW-0508">mRNA splicing</keyword>
<evidence type="ECO:0000256" key="1">
    <source>
        <dbReference type="ARBA" id="ARBA00003777"/>
    </source>
</evidence>
<feature type="region of interest" description="Disordered" evidence="10">
    <location>
        <begin position="254"/>
        <end position="315"/>
    </location>
</feature>
<comment type="function">
    <text evidence="1 9">Involved in pre-mRNA splicing.</text>
</comment>
<accession>A0A316ZIB8</accession>
<dbReference type="AlphaFoldDB" id="A0A316ZIB8"/>
<dbReference type="GO" id="GO:0071014">
    <property type="term" value="C:post-mRNA release spliceosomal complex"/>
    <property type="evidence" value="ECO:0007669"/>
    <property type="project" value="TreeGrafter"/>
</dbReference>
<evidence type="ECO:0000256" key="10">
    <source>
        <dbReference type="SAM" id="MobiDB-lite"/>
    </source>
</evidence>
<keyword evidence="6 9" id="KW-0747">Spliceosome</keyword>
<sequence>MPRKTRAAVAAAKEEPEAAAPAEAKPKARKGRKSAAAAEEAEAAPAAAKQDVKATAAAAEESPVVEEPPAAAKPKKGKGRKSAAAEAAPAAAEADAKPTAAAAEAAPAAAEEAPAAAEPAEDVASANSGAQAESSASAVAADEEQDEAPAAQAESSAAGASAEPSEKLSMAERMAKMKELRKKMNDSTHANRRAVAAEVGRARSSARKDASNSRKLQKAAETLDERDMLERGEDPERARNWGYSIEQNEKWEDKLAATDVRRDKGDIDPNSAAERAYRRKVQGLKPDLASYSASRSGSSSSSSSMALVRSNAGTSSQIVRRADLDVNDGKLSYGGHKPDEAAVDRVISNLNLEASLRGKRSRKRDEDPDAEVNYINDRNKHFNAKVKRFYDDSTREIRENLERGTAL</sequence>
<feature type="compositionally biased region" description="Basic and acidic residues" evidence="10">
    <location>
        <begin position="164"/>
        <end position="186"/>
    </location>
</feature>
<comment type="subcellular location">
    <subcellularLocation>
        <location evidence="2 9">Nucleus</location>
    </subcellularLocation>
</comment>
<evidence type="ECO:0000256" key="9">
    <source>
        <dbReference type="RuleBase" id="RU367148"/>
    </source>
</evidence>
<keyword evidence="12" id="KW-1185">Reference proteome</keyword>
<gene>
    <name evidence="11" type="ORF">FA09DRAFT_327219</name>
</gene>
<feature type="compositionally biased region" description="Low complexity" evidence="10">
    <location>
        <begin position="148"/>
        <end position="163"/>
    </location>
</feature>
<feature type="region of interest" description="Disordered" evidence="10">
    <location>
        <begin position="1"/>
        <end position="241"/>
    </location>
</feature>
<keyword evidence="8 9" id="KW-0539">Nucleus</keyword>
<dbReference type="RefSeq" id="XP_025601548.1">
    <property type="nucleotide sequence ID" value="XM_025741319.1"/>
</dbReference>
<feature type="compositionally biased region" description="Basic and acidic residues" evidence="10">
    <location>
        <begin position="254"/>
        <end position="267"/>
    </location>
</feature>
<dbReference type="EMBL" id="KZ819283">
    <property type="protein sequence ID" value="PWO01270.1"/>
    <property type="molecule type" value="Genomic_DNA"/>
</dbReference>
<evidence type="ECO:0000256" key="8">
    <source>
        <dbReference type="ARBA" id="ARBA00023242"/>
    </source>
</evidence>
<keyword evidence="5 9" id="KW-0507">mRNA processing</keyword>
<feature type="compositionally biased region" description="Low complexity" evidence="10">
    <location>
        <begin position="82"/>
        <end position="140"/>
    </location>
</feature>
<evidence type="ECO:0000256" key="2">
    <source>
        <dbReference type="ARBA" id="ARBA00004123"/>
    </source>
</evidence>
<evidence type="ECO:0000256" key="7">
    <source>
        <dbReference type="ARBA" id="ARBA00023187"/>
    </source>
</evidence>
<dbReference type="Pfam" id="PF08231">
    <property type="entry name" value="SYF2"/>
    <property type="match status" value="1"/>
</dbReference>
<organism evidence="11 12">
    <name type="scientific">Tilletiopsis washingtonensis</name>
    <dbReference type="NCBI Taxonomy" id="58919"/>
    <lineage>
        <taxon>Eukaryota</taxon>
        <taxon>Fungi</taxon>
        <taxon>Dikarya</taxon>
        <taxon>Basidiomycota</taxon>
        <taxon>Ustilaginomycotina</taxon>
        <taxon>Exobasidiomycetes</taxon>
        <taxon>Entylomatales</taxon>
        <taxon>Entylomatales incertae sedis</taxon>
        <taxon>Tilletiopsis</taxon>
    </lineage>
</organism>
<feature type="compositionally biased region" description="Low complexity" evidence="10">
    <location>
        <begin position="193"/>
        <end position="203"/>
    </location>
</feature>
<dbReference type="GeneID" id="37268863"/>
<dbReference type="PANTHER" id="PTHR13264">
    <property type="entry name" value="GCIP-INTERACTING PROTEIN P29"/>
    <property type="match status" value="1"/>
</dbReference>
<dbReference type="InterPro" id="IPR013260">
    <property type="entry name" value="mRNA_splic_SYF2"/>
</dbReference>
<dbReference type="OrthoDB" id="199717at2759"/>
<feature type="compositionally biased region" description="Basic and acidic residues" evidence="10">
    <location>
        <begin position="221"/>
        <end position="239"/>
    </location>
</feature>
<name>A0A316ZIB8_9BASI</name>
<dbReference type="PANTHER" id="PTHR13264:SF5">
    <property type="entry name" value="PRE-MRNA-SPLICING FACTOR SYF2"/>
    <property type="match status" value="1"/>
</dbReference>
<comment type="subunit">
    <text evidence="9">May be part of a spliceosome complex.</text>
</comment>
<evidence type="ECO:0000256" key="4">
    <source>
        <dbReference type="ARBA" id="ARBA00014745"/>
    </source>
</evidence>
<protein>
    <recommendedName>
        <fullName evidence="4 9">Pre-mRNA-splicing factor SYF2</fullName>
    </recommendedName>
</protein>
<feature type="compositionally biased region" description="Low complexity" evidence="10">
    <location>
        <begin position="290"/>
        <end position="304"/>
    </location>
</feature>
<evidence type="ECO:0000256" key="3">
    <source>
        <dbReference type="ARBA" id="ARBA00010028"/>
    </source>
</evidence>
<evidence type="ECO:0000313" key="11">
    <source>
        <dbReference type="EMBL" id="PWO01270.1"/>
    </source>
</evidence>
<evidence type="ECO:0000256" key="5">
    <source>
        <dbReference type="ARBA" id="ARBA00022664"/>
    </source>
</evidence>
<evidence type="ECO:0000256" key="6">
    <source>
        <dbReference type="ARBA" id="ARBA00022728"/>
    </source>
</evidence>
<dbReference type="STRING" id="58919.A0A316ZIB8"/>
<proteinExistence type="inferred from homology"/>
<dbReference type="GO" id="GO:0071013">
    <property type="term" value="C:catalytic step 2 spliceosome"/>
    <property type="evidence" value="ECO:0007669"/>
    <property type="project" value="TreeGrafter"/>
</dbReference>
<dbReference type="GO" id="GO:0000398">
    <property type="term" value="P:mRNA splicing, via spliceosome"/>
    <property type="evidence" value="ECO:0007669"/>
    <property type="project" value="UniProtKB-UniRule"/>
</dbReference>
<reference evidence="11 12" key="1">
    <citation type="journal article" date="2018" name="Mol. Biol. Evol.">
        <title>Broad Genomic Sampling Reveals a Smut Pathogenic Ancestry of the Fungal Clade Ustilaginomycotina.</title>
        <authorList>
            <person name="Kijpornyongpan T."/>
            <person name="Mondo S.J."/>
            <person name="Barry K."/>
            <person name="Sandor L."/>
            <person name="Lee J."/>
            <person name="Lipzen A."/>
            <person name="Pangilinan J."/>
            <person name="LaButti K."/>
            <person name="Hainaut M."/>
            <person name="Henrissat B."/>
            <person name="Grigoriev I.V."/>
            <person name="Spatafora J.W."/>
            <person name="Aime M.C."/>
        </authorList>
    </citation>
    <scope>NUCLEOTIDE SEQUENCE [LARGE SCALE GENOMIC DNA]</scope>
    <source>
        <strain evidence="11 12">MCA 4186</strain>
    </source>
</reference>
<comment type="similarity">
    <text evidence="3 9">Belongs to the SYF2 family.</text>
</comment>
<feature type="compositionally biased region" description="Low complexity" evidence="10">
    <location>
        <begin position="34"/>
        <end position="72"/>
    </location>
</feature>
<dbReference type="GO" id="GO:0000974">
    <property type="term" value="C:Prp19 complex"/>
    <property type="evidence" value="ECO:0007669"/>
    <property type="project" value="TreeGrafter"/>
</dbReference>